<keyword evidence="7" id="KW-0285">Flavoprotein</keyword>
<dbReference type="OrthoDB" id="6475849at2759"/>
<proteinExistence type="inferred from homology"/>
<feature type="binding site" evidence="7">
    <location>
        <begin position="367"/>
        <end position="368"/>
    </location>
    <ligand>
        <name>FMN</name>
        <dbReference type="ChEBI" id="CHEBI:58210"/>
    </ligand>
</feature>
<name>A0A3D8QML3_9EURO</name>
<dbReference type="Pfam" id="PF01070">
    <property type="entry name" value="FMN_dh"/>
    <property type="match status" value="1"/>
</dbReference>
<dbReference type="CDD" id="cd02809">
    <property type="entry name" value="alpha_hydroxyacid_oxid_FMN"/>
    <property type="match status" value="1"/>
</dbReference>
<evidence type="ECO:0000256" key="1">
    <source>
        <dbReference type="ARBA" id="ARBA00001917"/>
    </source>
</evidence>
<feature type="binding site" evidence="7">
    <location>
        <position position="217"/>
    </location>
    <ligand>
        <name>FMN</name>
        <dbReference type="ChEBI" id="CHEBI:58210"/>
    </ligand>
</feature>
<organism evidence="9 10">
    <name type="scientific">Aspergillus mulundensis</name>
    <dbReference type="NCBI Taxonomy" id="1810919"/>
    <lineage>
        <taxon>Eukaryota</taxon>
        <taxon>Fungi</taxon>
        <taxon>Dikarya</taxon>
        <taxon>Ascomycota</taxon>
        <taxon>Pezizomycotina</taxon>
        <taxon>Eurotiomycetes</taxon>
        <taxon>Eurotiomycetidae</taxon>
        <taxon>Eurotiales</taxon>
        <taxon>Aspergillaceae</taxon>
        <taxon>Aspergillus</taxon>
        <taxon>Aspergillus subgen. Nidulantes</taxon>
    </lineage>
</organism>
<feature type="binding site" evidence="7">
    <location>
        <position position="164"/>
    </location>
    <ligand>
        <name>FMN</name>
        <dbReference type="ChEBI" id="CHEBI:58210"/>
    </ligand>
</feature>
<dbReference type="AlphaFoldDB" id="A0A3D8QML3"/>
<keyword evidence="10" id="KW-1185">Reference proteome</keyword>
<comment type="caution">
    <text evidence="9">The sequence shown here is derived from an EMBL/GenBank/DDBJ whole genome shotgun (WGS) entry which is preliminary data.</text>
</comment>
<protein>
    <recommendedName>
        <fullName evidence="4">Oxidase FUB9</fullName>
    </recommendedName>
    <alternativeName>
        <fullName evidence="5">Fusaric acid biosynthesis protein 9</fullName>
    </alternativeName>
</protein>
<feature type="binding site" evidence="7">
    <location>
        <position position="313"/>
    </location>
    <ligand>
        <name>glyoxylate</name>
        <dbReference type="ChEBI" id="CHEBI:36655"/>
    </ligand>
</feature>
<dbReference type="RefSeq" id="XP_026599262.1">
    <property type="nucleotide sequence ID" value="XM_026752200.1"/>
</dbReference>
<comment type="similarity">
    <text evidence="3">Belongs to the FMN-dependent alpha-hydroxy acid dehydrogenase family.</text>
</comment>
<feature type="binding site" evidence="7">
    <location>
        <begin position="344"/>
        <end position="348"/>
    </location>
    <ligand>
        <name>FMN</name>
        <dbReference type="ChEBI" id="CHEBI:58210"/>
    </ligand>
</feature>
<feature type="active site" description="Proton acceptor" evidence="6">
    <location>
        <position position="313"/>
    </location>
</feature>
<dbReference type="SUPFAM" id="SSF51395">
    <property type="entry name" value="FMN-linked oxidoreductases"/>
    <property type="match status" value="1"/>
</dbReference>
<evidence type="ECO:0000256" key="7">
    <source>
        <dbReference type="PIRSR" id="PIRSR000138-2"/>
    </source>
</evidence>
<dbReference type="InterPro" id="IPR013785">
    <property type="entry name" value="Aldolase_TIM"/>
</dbReference>
<evidence type="ECO:0000256" key="6">
    <source>
        <dbReference type="PIRSR" id="PIRSR000138-1"/>
    </source>
</evidence>
<dbReference type="GO" id="GO:0010181">
    <property type="term" value="F:FMN binding"/>
    <property type="evidence" value="ECO:0007669"/>
    <property type="project" value="InterPro"/>
</dbReference>
<evidence type="ECO:0000256" key="5">
    <source>
        <dbReference type="ARBA" id="ARBA00083297"/>
    </source>
</evidence>
<evidence type="ECO:0000256" key="2">
    <source>
        <dbReference type="ARBA" id="ARBA00023002"/>
    </source>
</evidence>
<feature type="binding site" evidence="7">
    <location>
        <position position="316"/>
    </location>
    <ligand>
        <name>glyoxylate</name>
        <dbReference type="ChEBI" id="CHEBI:36655"/>
    </ligand>
</feature>
<dbReference type="Gene3D" id="3.20.20.70">
    <property type="entry name" value="Aldolase class I"/>
    <property type="match status" value="1"/>
</dbReference>
<dbReference type="InterPro" id="IPR037396">
    <property type="entry name" value="FMN_HAD"/>
</dbReference>
<keyword evidence="7" id="KW-0288">FMN</keyword>
<evidence type="ECO:0000256" key="3">
    <source>
        <dbReference type="ARBA" id="ARBA00024042"/>
    </source>
</evidence>
<feature type="domain" description="FMN hydroxy acid dehydrogenase" evidence="8">
    <location>
        <begin position="56"/>
        <end position="418"/>
    </location>
</feature>
<dbReference type="FunFam" id="3.20.20.70:FF:000056">
    <property type="entry name" value="hydroxyacid oxidase 2"/>
    <property type="match status" value="1"/>
</dbReference>
<reference evidence="9 10" key="1">
    <citation type="journal article" date="2018" name="IMA Fungus">
        <title>IMA Genome-F 9: Draft genome sequence of Annulohypoxylon stygium, Aspergillus mulundensis, Berkeleyomyces basicola (syn. Thielaviopsis basicola), Ceratocystis smalleyi, two Cercospora beticola strains, Coleophoma cylindrospora, Fusarium fracticaudum, Phialophora cf. hyalina, and Morchella septimelata.</title>
        <authorList>
            <person name="Wingfield B.D."/>
            <person name="Bills G.F."/>
            <person name="Dong Y."/>
            <person name="Huang W."/>
            <person name="Nel W.J."/>
            <person name="Swalarsk-Parry B.S."/>
            <person name="Vaghefi N."/>
            <person name="Wilken P.M."/>
            <person name="An Z."/>
            <person name="de Beer Z.W."/>
            <person name="De Vos L."/>
            <person name="Chen L."/>
            <person name="Duong T.A."/>
            <person name="Gao Y."/>
            <person name="Hammerbacher A."/>
            <person name="Kikkert J.R."/>
            <person name="Li Y."/>
            <person name="Li H."/>
            <person name="Li K."/>
            <person name="Li Q."/>
            <person name="Liu X."/>
            <person name="Ma X."/>
            <person name="Naidoo K."/>
            <person name="Pethybridge S.J."/>
            <person name="Sun J."/>
            <person name="Steenkamp E.T."/>
            <person name="van der Nest M.A."/>
            <person name="van Wyk S."/>
            <person name="Wingfield M.J."/>
            <person name="Xiong C."/>
            <person name="Yue Q."/>
            <person name="Zhang X."/>
        </authorList>
    </citation>
    <scope>NUCLEOTIDE SEQUENCE [LARGE SCALE GENOMIC DNA]</scope>
    <source>
        <strain evidence="9 10">DSM 5745</strain>
    </source>
</reference>
<dbReference type="GO" id="GO:0016491">
    <property type="term" value="F:oxidoreductase activity"/>
    <property type="evidence" value="ECO:0007669"/>
    <property type="project" value="UniProtKB-KW"/>
</dbReference>
<dbReference type="InterPro" id="IPR008259">
    <property type="entry name" value="FMN_hydac_DH_AS"/>
</dbReference>
<evidence type="ECO:0000259" key="8">
    <source>
        <dbReference type="PROSITE" id="PS51349"/>
    </source>
</evidence>
<keyword evidence="2" id="KW-0560">Oxidoreductase</keyword>
<dbReference type="PIRSF" id="PIRSF000138">
    <property type="entry name" value="Al-hdrx_acd_dh"/>
    <property type="match status" value="1"/>
</dbReference>
<evidence type="ECO:0000256" key="4">
    <source>
        <dbReference type="ARBA" id="ARBA00073420"/>
    </source>
</evidence>
<dbReference type="InterPro" id="IPR012133">
    <property type="entry name" value="Alpha-hydoxy_acid_DH_FMN"/>
</dbReference>
<dbReference type="PROSITE" id="PS51349">
    <property type="entry name" value="FMN_HYDROXY_ACID_DH_2"/>
    <property type="match status" value="1"/>
</dbReference>
<evidence type="ECO:0000313" key="10">
    <source>
        <dbReference type="Proteomes" id="UP000256690"/>
    </source>
</evidence>
<dbReference type="PANTHER" id="PTHR10578">
    <property type="entry name" value="S -2-HYDROXY-ACID OXIDASE-RELATED"/>
    <property type="match status" value="1"/>
</dbReference>
<dbReference type="STRING" id="1810919.A0A3D8QML3"/>
<feature type="binding site" evidence="7">
    <location>
        <position position="191"/>
    </location>
    <ligand>
        <name>glyoxylate</name>
        <dbReference type="ChEBI" id="CHEBI:36655"/>
    </ligand>
</feature>
<accession>A0A3D8QML3</accession>
<dbReference type="GeneID" id="38120554"/>
<dbReference type="EMBL" id="PVWQ01000015">
    <property type="protein sequence ID" value="RDW63073.1"/>
    <property type="molecule type" value="Genomic_DNA"/>
</dbReference>
<dbReference type="PANTHER" id="PTHR10578:SF149">
    <property type="entry name" value="2-HYDROXYACID OXIDASE 2"/>
    <property type="match status" value="1"/>
</dbReference>
<evidence type="ECO:0000313" key="9">
    <source>
        <dbReference type="EMBL" id="RDW63073.1"/>
    </source>
</evidence>
<feature type="binding site" evidence="7">
    <location>
        <position position="311"/>
    </location>
    <ligand>
        <name>FMN</name>
        <dbReference type="ChEBI" id="CHEBI:58210"/>
    </ligand>
</feature>
<feature type="binding site" evidence="7">
    <location>
        <begin position="135"/>
        <end position="137"/>
    </location>
    <ligand>
        <name>FMN</name>
        <dbReference type="ChEBI" id="CHEBI:58210"/>
    </ligand>
</feature>
<dbReference type="PROSITE" id="PS00557">
    <property type="entry name" value="FMN_HYDROXY_ACID_DH_1"/>
    <property type="match status" value="1"/>
</dbReference>
<comment type="cofactor">
    <cofactor evidence="1">
        <name>FMN</name>
        <dbReference type="ChEBI" id="CHEBI:58210"/>
    </cofactor>
</comment>
<gene>
    <name evidence="9" type="ORF">DSM5745_10184</name>
</gene>
<dbReference type="Proteomes" id="UP000256690">
    <property type="component" value="Unassembled WGS sequence"/>
</dbReference>
<sequence length="425" mass="45706">MHCTDLTSSNLSSEGAASSLMKAGSSKANIARSENSVYQVGTPLARARATMADPSPPSREILSLSDLETIASRKLPRPVWEFFSSGATTQVTVKENSSAFSKYRIIPRVLRDVSALDTTISMFGEKLSFPLCVSPAGIQAMAHRDGELATSRACARVGVNMGVSSYATYSVEEIVAAGRSVGSINHAIQLYSMNDRLKEEAIIQRAENAGCKAILLTADSPVLGVRWNETRNGFIPPVGLGYPMLDRTSDDIQAQSHGDGFAAFNSSSHCWETEIPWLRERTRMEIWIKGVLCPEDVEMAIEYGCDGVIVSNHGGRQLDETPATVDVLAACAAAAKGRIRVHVDGGVRSGNDIFKALALGAECCWVGRPVLWGLAYDGERGVQLMLEILKGEFARCMQLAGCRSISDISPSSLGIFRADGPLARL</sequence>
<dbReference type="InterPro" id="IPR000262">
    <property type="entry name" value="FMN-dep_DH"/>
</dbReference>
<feature type="binding site" evidence="7">
    <location>
        <position position="289"/>
    </location>
    <ligand>
        <name>FMN</name>
        <dbReference type="ChEBI" id="CHEBI:58210"/>
    </ligand>
</feature>
<feature type="binding site" evidence="7">
    <location>
        <position position="189"/>
    </location>
    <ligand>
        <name>FMN</name>
        <dbReference type="ChEBI" id="CHEBI:58210"/>
    </ligand>
</feature>
<feature type="binding site" evidence="7">
    <location>
        <position position="226"/>
    </location>
    <ligand>
        <name>glyoxylate</name>
        <dbReference type="ChEBI" id="CHEBI:36655"/>
    </ligand>
</feature>
<dbReference type="GO" id="GO:0005737">
    <property type="term" value="C:cytoplasm"/>
    <property type="evidence" value="ECO:0007669"/>
    <property type="project" value="UniProtKB-ARBA"/>
</dbReference>